<evidence type="ECO:0000259" key="6">
    <source>
        <dbReference type="PROSITE" id="PS50043"/>
    </source>
</evidence>
<dbReference type="InterPro" id="IPR001789">
    <property type="entry name" value="Sig_transdc_resp-reg_receiver"/>
</dbReference>
<dbReference type="PANTHER" id="PTHR43214">
    <property type="entry name" value="TWO-COMPONENT RESPONSE REGULATOR"/>
    <property type="match status" value="1"/>
</dbReference>
<sequence>MISVVIADDQDLVRGGLRIMLEQQDDITVCGEAATGAQAITAVREHRPDVVLMDVRMPELDGLDAMRVIVREDASVRVLMLTTYDLDEYVVAALREGASGYLLKDAAPSELIRAVRSVAAGETALAASVVDRIVDSYVRAAPARGIPPALDTLSARERDVLQALARGGTNVEIAAELFVSPATVKTHVASILAKLRLRDRVQAVILAYESGFVSRG</sequence>
<evidence type="ECO:0000259" key="7">
    <source>
        <dbReference type="PROSITE" id="PS50110"/>
    </source>
</evidence>
<keyword evidence="2" id="KW-0805">Transcription regulation</keyword>
<dbReference type="PRINTS" id="PR00038">
    <property type="entry name" value="HTHLUXR"/>
</dbReference>
<evidence type="ECO:0000256" key="3">
    <source>
        <dbReference type="ARBA" id="ARBA00023125"/>
    </source>
</evidence>
<dbReference type="PROSITE" id="PS00622">
    <property type="entry name" value="HTH_LUXR_1"/>
    <property type="match status" value="1"/>
</dbReference>
<evidence type="ECO:0000256" key="4">
    <source>
        <dbReference type="ARBA" id="ARBA00023163"/>
    </source>
</evidence>
<dbReference type="Proteomes" id="UP001214553">
    <property type="component" value="Chromosome"/>
</dbReference>
<gene>
    <name evidence="8" type="ORF">PU630_14945</name>
</gene>
<evidence type="ECO:0000256" key="2">
    <source>
        <dbReference type="ARBA" id="ARBA00023015"/>
    </source>
</evidence>
<dbReference type="Pfam" id="PF00072">
    <property type="entry name" value="Response_reg"/>
    <property type="match status" value="1"/>
</dbReference>
<keyword evidence="3" id="KW-0238">DNA-binding</keyword>
<dbReference type="CDD" id="cd06170">
    <property type="entry name" value="LuxR_C_like"/>
    <property type="match status" value="1"/>
</dbReference>
<feature type="domain" description="HTH luxR-type" evidence="6">
    <location>
        <begin position="146"/>
        <end position="211"/>
    </location>
</feature>
<dbReference type="SUPFAM" id="SSF52172">
    <property type="entry name" value="CheY-like"/>
    <property type="match status" value="1"/>
</dbReference>
<dbReference type="InterPro" id="IPR011006">
    <property type="entry name" value="CheY-like_superfamily"/>
</dbReference>
<keyword evidence="9" id="KW-1185">Reference proteome</keyword>
<dbReference type="EMBL" id="CP119108">
    <property type="protein sequence ID" value="WEG08523.1"/>
    <property type="molecule type" value="Genomic_DNA"/>
</dbReference>
<dbReference type="SMART" id="SM00421">
    <property type="entry name" value="HTH_LUXR"/>
    <property type="match status" value="1"/>
</dbReference>
<dbReference type="SMART" id="SM00448">
    <property type="entry name" value="REC"/>
    <property type="match status" value="1"/>
</dbReference>
<dbReference type="Gene3D" id="3.40.50.2300">
    <property type="match status" value="1"/>
</dbReference>
<protein>
    <submittedName>
        <fullName evidence="8">Response regulator transcription factor</fullName>
    </submittedName>
</protein>
<feature type="modified residue" description="4-aspartylphosphate" evidence="5">
    <location>
        <position position="54"/>
    </location>
</feature>
<keyword evidence="1 5" id="KW-0597">Phosphoprotein</keyword>
<accession>A0ABY8C1K3</accession>
<dbReference type="PROSITE" id="PS50043">
    <property type="entry name" value="HTH_LUXR_2"/>
    <property type="match status" value="1"/>
</dbReference>
<dbReference type="InterPro" id="IPR058245">
    <property type="entry name" value="NreC/VraR/RcsB-like_REC"/>
</dbReference>
<organism evidence="8 9">
    <name type="scientific">Microbacterium horticulturae</name>
    <dbReference type="NCBI Taxonomy" id="3028316"/>
    <lineage>
        <taxon>Bacteria</taxon>
        <taxon>Bacillati</taxon>
        <taxon>Actinomycetota</taxon>
        <taxon>Actinomycetes</taxon>
        <taxon>Micrococcales</taxon>
        <taxon>Microbacteriaceae</taxon>
        <taxon>Microbacterium</taxon>
    </lineage>
</organism>
<proteinExistence type="predicted"/>
<dbReference type="RefSeq" id="WP_275277851.1">
    <property type="nucleotide sequence ID" value="NZ_CP119108.1"/>
</dbReference>
<dbReference type="InterPro" id="IPR039420">
    <property type="entry name" value="WalR-like"/>
</dbReference>
<dbReference type="InterPro" id="IPR000792">
    <property type="entry name" value="Tscrpt_reg_LuxR_C"/>
</dbReference>
<evidence type="ECO:0000256" key="5">
    <source>
        <dbReference type="PROSITE-ProRule" id="PRU00169"/>
    </source>
</evidence>
<dbReference type="Pfam" id="PF00196">
    <property type="entry name" value="GerE"/>
    <property type="match status" value="1"/>
</dbReference>
<evidence type="ECO:0000256" key="1">
    <source>
        <dbReference type="ARBA" id="ARBA00022553"/>
    </source>
</evidence>
<dbReference type="InterPro" id="IPR016032">
    <property type="entry name" value="Sig_transdc_resp-reg_C-effctor"/>
</dbReference>
<name>A0ABY8C1K3_9MICO</name>
<evidence type="ECO:0000313" key="9">
    <source>
        <dbReference type="Proteomes" id="UP001214553"/>
    </source>
</evidence>
<keyword evidence="4" id="KW-0804">Transcription</keyword>
<dbReference type="CDD" id="cd17535">
    <property type="entry name" value="REC_NarL-like"/>
    <property type="match status" value="1"/>
</dbReference>
<reference evidence="8 9" key="1">
    <citation type="submission" date="2023-03" db="EMBL/GenBank/DDBJ databases">
        <title>Genome sequence of Microbacterium sp. KACC 23027.</title>
        <authorList>
            <person name="Kim S."/>
            <person name="Heo J."/>
            <person name="Kwon S.-W."/>
        </authorList>
    </citation>
    <scope>NUCLEOTIDE SEQUENCE [LARGE SCALE GENOMIC DNA]</scope>
    <source>
        <strain evidence="8 9">KACC 23027</strain>
    </source>
</reference>
<dbReference type="PROSITE" id="PS50110">
    <property type="entry name" value="RESPONSE_REGULATORY"/>
    <property type="match status" value="1"/>
</dbReference>
<dbReference type="PANTHER" id="PTHR43214:SF24">
    <property type="entry name" value="TRANSCRIPTIONAL REGULATORY PROTEIN NARL-RELATED"/>
    <property type="match status" value="1"/>
</dbReference>
<feature type="domain" description="Response regulatory" evidence="7">
    <location>
        <begin position="3"/>
        <end position="119"/>
    </location>
</feature>
<dbReference type="SUPFAM" id="SSF46894">
    <property type="entry name" value="C-terminal effector domain of the bipartite response regulators"/>
    <property type="match status" value="1"/>
</dbReference>
<evidence type="ECO:0000313" key="8">
    <source>
        <dbReference type="EMBL" id="WEG08523.1"/>
    </source>
</evidence>